<dbReference type="InterPro" id="IPR012337">
    <property type="entry name" value="RNaseH-like_sf"/>
</dbReference>
<dbReference type="InParanoid" id="E1ZWQ0"/>
<organism evidence="2">
    <name type="scientific">Camponotus floridanus</name>
    <name type="common">Florida carpenter ant</name>
    <dbReference type="NCBI Taxonomy" id="104421"/>
    <lineage>
        <taxon>Eukaryota</taxon>
        <taxon>Metazoa</taxon>
        <taxon>Ecdysozoa</taxon>
        <taxon>Arthropoda</taxon>
        <taxon>Hexapoda</taxon>
        <taxon>Insecta</taxon>
        <taxon>Pterygota</taxon>
        <taxon>Neoptera</taxon>
        <taxon>Endopterygota</taxon>
        <taxon>Hymenoptera</taxon>
        <taxon>Apocrita</taxon>
        <taxon>Aculeata</taxon>
        <taxon>Formicoidea</taxon>
        <taxon>Formicidae</taxon>
        <taxon>Formicinae</taxon>
        <taxon>Camponotus</taxon>
    </lineage>
</organism>
<dbReference type="PANTHER" id="PTHR47501:SF5">
    <property type="entry name" value="HAT C-TERMINAL DIMERISATION DOMAIN-CONTAINING PROTEIN"/>
    <property type="match status" value="1"/>
</dbReference>
<reference evidence="1 2" key="1">
    <citation type="journal article" date="2010" name="Science">
        <title>Genomic comparison of the ants Camponotus floridanus and Harpegnathos saltator.</title>
        <authorList>
            <person name="Bonasio R."/>
            <person name="Zhang G."/>
            <person name="Ye C."/>
            <person name="Mutti N.S."/>
            <person name="Fang X."/>
            <person name="Qin N."/>
            <person name="Donahue G."/>
            <person name="Yang P."/>
            <person name="Li Q."/>
            <person name="Li C."/>
            <person name="Zhang P."/>
            <person name="Huang Z."/>
            <person name="Berger S.L."/>
            <person name="Reinberg D."/>
            <person name="Wang J."/>
            <person name="Liebig J."/>
        </authorList>
    </citation>
    <scope>NUCLEOTIDE SEQUENCE [LARGE SCALE GENOMIC DNA]</scope>
    <source>
        <strain evidence="2">C129</strain>
    </source>
</reference>
<proteinExistence type="predicted"/>
<dbReference type="PANTHER" id="PTHR47501">
    <property type="entry name" value="TRANSPOSASE-RELATED"/>
    <property type="match status" value="1"/>
</dbReference>
<dbReference type="EMBL" id="GL434885">
    <property type="protein sequence ID" value="EFN74390.1"/>
    <property type="molecule type" value="Genomic_DNA"/>
</dbReference>
<dbReference type="SUPFAM" id="SSF53098">
    <property type="entry name" value="Ribonuclease H-like"/>
    <property type="match status" value="1"/>
</dbReference>
<evidence type="ECO:0008006" key="3">
    <source>
        <dbReference type="Google" id="ProtNLM"/>
    </source>
</evidence>
<gene>
    <name evidence="1" type="ORF">EAG_08651</name>
</gene>
<keyword evidence="2" id="KW-1185">Reference proteome</keyword>
<dbReference type="AlphaFoldDB" id="E1ZWQ0"/>
<dbReference type="Proteomes" id="UP000000311">
    <property type="component" value="Unassembled WGS sequence"/>
</dbReference>
<feature type="non-terminal residue" evidence="1">
    <location>
        <position position="1"/>
    </location>
</feature>
<protein>
    <recommendedName>
        <fullName evidence="3">AC9 transposase</fullName>
    </recommendedName>
</protein>
<dbReference type="OMA" id="KGHHTHD"/>
<evidence type="ECO:0000313" key="1">
    <source>
        <dbReference type="EMBL" id="EFN74390.1"/>
    </source>
</evidence>
<evidence type="ECO:0000313" key="2">
    <source>
        <dbReference type="Proteomes" id="UP000000311"/>
    </source>
</evidence>
<name>E1ZWQ0_CAMFO</name>
<accession>E1ZWQ0</accession>
<dbReference type="OrthoDB" id="8195018at2759"/>
<feature type="non-terminal residue" evidence="1">
    <location>
        <position position="422"/>
    </location>
</feature>
<sequence length="422" mass="48057">YKDKIKNIKDKISNAKYVCTTADIWSSHSRRFIGVTAHWIDEQSFKRMSYAIACKRFSGSHTHDRIAIILNEIHSKYEITNEKLVATVTDNGSNFVKAFKKFGVHLDDSLFHEVNDNIDVVDYIENEEQDGNEHQSLETISFEGIISPLLPPHQRCASHTLHLVATTDILNGINSHENMKLLYNDVIKKCTSLWNLTRSPKKYEIIVETLGEALKRPVATRWNSLFDCFKQLLKFLEEYVKCTEPIAEALDILQGEVDVSYGYLLPTIISAKNKLQKIIDADLIYCTALVNLLITSLEKSGIAACYNVNVPPQNFVHMDISNDGFDFDTENEGETNIANIIGSTACEIEFQRFCQEQKNDISILHAYPIIKPAFMKFNTLLPSSAPVERLFSFATMFDTAKFNRLTDENFEKRVLSKANSIF</sequence>